<reference evidence="10" key="1">
    <citation type="submission" date="2009-11" db="EMBL/GenBank/DDBJ databases">
        <authorList>
            <consortium name="Porcine genome sequencing project"/>
        </authorList>
    </citation>
    <scope>NUCLEOTIDE SEQUENCE [LARGE SCALE GENOMIC DNA]</scope>
    <source>
        <strain evidence="10">Duroc</strain>
    </source>
</reference>
<feature type="region of interest" description="Disordered" evidence="6">
    <location>
        <begin position="223"/>
        <end position="281"/>
    </location>
</feature>
<name>A0A287B9H3_PIG</name>
<dbReference type="InterPro" id="IPR050604">
    <property type="entry name" value="PDZ-LIM_domain"/>
</dbReference>
<evidence type="ECO:0000256" key="1">
    <source>
        <dbReference type="ARBA" id="ARBA00004245"/>
    </source>
</evidence>
<dbReference type="PANTHER" id="PTHR24214">
    <property type="entry name" value="PDZ AND LIM DOMAIN PROTEIN ZASP"/>
    <property type="match status" value="1"/>
</dbReference>
<reference evidence="9" key="4">
    <citation type="submission" date="2025-09" db="UniProtKB">
        <authorList>
            <consortium name="Ensembl"/>
        </authorList>
    </citation>
    <scope>IDENTIFICATION</scope>
</reference>
<keyword evidence="3" id="KW-0677">Repeat</keyword>
<reference evidence="9" key="3">
    <citation type="submission" date="2025-08" db="UniProtKB">
        <authorList>
            <consortium name="Ensembl"/>
        </authorList>
    </citation>
    <scope>IDENTIFICATION</scope>
</reference>
<dbReference type="InterPro" id="IPR036034">
    <property type="entry name" value="PDZ_sf"/>
</dbReference>
<comment type="subcellular location">
    <subcellularLocation>
        <location evidence="1">Cytoplasm</location>
        <location evidence="1">Cytoskeleton</location>
    </subcellularLocation>
</comment>
<evidence type="ECO:0000256" key="4">
    <source>
        <dbReference type="ARBA" id="ARBA00023038"/>
    </source>
</evidence>
<keyword evidence="7" id="KW-0732">Signal</keyword>
<dbReference type="Proteomes" id="UP000008227">
    <property type="component" value="Chromosome 2"/>
</dbReference>
<dbReference type="VGNC" id="VGNC:91285">
    <property type="gene designation" value="PDLIM7"/>
</dbReference>
<dbReference type="SUPFAM" id="SSF50156">
    <property type="entry name" value="PDZ domain-like"/>
    <property type="match status" value="1"/>
</dbReference>
<evidence type="ECO:0000313" key="10">
    <source>
        <dbReference type="Proteomes" id="UP000008227"/>
    </source>
</evidence>
<keyword evidence="12" id="KW-1267">Proteomics identification</keyword>
<feature type="signal peptide" evidence="7">
    <location>
        <begin position="1"/>
        <end position="22"/>
    </location>
</feature>
<evidence type="ECO:0007829" key="12">
    <source>
        <dbReference type="PeptideAtlas" id="A0A287B9H3"/>
    </source>
</evidence>
<dbReference type="ExpressionAtlas" id="A0A287B9H3">
    <property type="expression patterns" value="baseline and differential"/>
</dbReference>
<dbReference type="Ensembl" id="ENSSSCT00000064897.3">
    <property type="protein sequence ID" value="ENSSSCP00000053142.3"/>
    <property type="gene ID" value="ENSSSCG00000040507.3"/>
</dbReference>
<evidence type="ECO:0000256" key="2">
    <source>
        <dbReference type="ARBA" id="ARBA00022490"/>
    </source>
</evidence>
<keyword evidence="2" id="KW-0963">Cytoplasm</keyword>
<evidence type="ECO:0000259" key="8">
    <source>
        <dbReference type="PROSITE" id="PS50106"/>
    </source>
</evidence>
<dbReference type="PANTHER" id="PTHR24214:SF0">
    <property type="entry name" value="PDZ AND LIM DOMAIN PROTEIN 7"/>
    <property type="match status" value="1"/>
</dbReference>
<dbReference type="Pfam" id="PF00595">
    <property type="entry name" value="PDZ"/>
    <property type="match status" value="1"/>
</dbReference>
<evidence type="ECO:0000313" key="11">
    <source>
        <dbReference type="VGNC" id="VGNC:91285"/>
    </source>
</evidence>
<dbReference type="GeneTree" id="ENSGT00940000159626"/>
<evidence type="ECO:0000256" key="6">
    <source>
        <dbReference type="SAM" id="MobiDB-lite"/>
    </source>
</evidence>
<accession>A0A287B9H3</accession>
<keyword evidence="4" id="KW-0862">Zinc</keyword>
<keyword evidence="4" id="KW-0479">Metal-binding</keyword>
<organism evidence="9 10">
    <name type="scientific">Sus scrofa</name>
    <name type="common">Pig</name>
    <dbReference type="NCBI Taxonomy" id="9823"/>
    <lineage>
        <taxon>Eukaryota</taxon>
        <taxon>Metazoa</taxon>
        <taxon>Chordata</taxon>
        <taxon>Craniata</taxon>
        <taxon>Vertebrata</taxon>
        <taxon>Euteleostomi</taxon>
        <taxon>Mammalia</taxon>
        <taxon>Eutheria</taxon>
        <taxon>Laurasiatheria</taxon>
        <taxon>Artiodactyla</taxon>
        <taxon>Suina</taxon>
        <taxon>Suidae</taxon>
        <taxon>Sus</taxon>
    </lineage>
</organism>
<keyword evidence="5" id="KW-0206">Cytoskeleton</keyword>
<gene>
    <name evidence="9 11" type="primary">PDLIM7</name>
</gene>
<dbReference type="GO" id="GO:0005856">
    <property type="term" value="C:cytoskeleton"/>
    <property type="evidence" value="ECO:0007669"/>
    <property type="project" value="UniProtKB-SubCell"/>
</dbReference>
<feature type="chain" id="PRO_5036478926" evidence="7">
    <location>
        <begin position="23"/>
        <end position="364"/>
    </location>
</feature>
<dbReference type="CDD" id="cd06753">
    <property type="entry name" value="PDZ_PDLIM-like"/>
    <property type="match status" value="1"/>
</dbReference>
<evidence type="ECO:0000313" key="9">
    <source>
        <dbReference type="Ensembl" id="ENSSSCP00000053142.3"/>
    </source>
</evidence>
<sequence length="364" mass="39385">MTQVQICLVCLVTCFSLGQREAQGAGRAAGWAVQQPRPPHTLPRPRPIKGTRESLALQRKERPDFVIGRYGRIRRGFLLPGRLLMGSTFDGGVATGHAPSSGLITDVCGGGGARTRAADPSAALWSPLLSSAPEGPSRYSGTMDSFKVVLEGPAPWGFRLQGGKDFNVPLSISRLTPGGKAAQAGVAVGDWVLSIDGENAGGLTHIEAQNKIRACGERLSLGLSRAQPAQSKPQKALAPAADPPRYTFVPSASLNKTARPFGAPPPADNAPQQNGQPLRPLVPDASKQRLMEDTEDWRPRPGTGQSRSFRILAHLTGTEFMQDPDEEHLKKSREKYVLELQSPRYTRLRDWHHQRSAHVLNVQS</sequence>
<dbReference type="SMART" id="SM00228">
    <property type="entry name" value="PDZ"/>
    <property type="match status" value="1"/>
</dbReference>
<evidence type="ECO:0000256" key="5">
    <source>
        <dbReference type="ARBA" id="ARBA00023212"/>
    </source>
</evidence>
<keyword evidence="10" id="KW-1185">Reference proteome</keyword>
<proteinExistence type="evidence at protein level"/>
<evidence type="ECO:0000256" key="7">
    <source>
        <dbReference type="SAM" id="SignalP"/>
    </source>
</evidence>
<dbReference type="Bgee" id="ENSSSCG00000040507">
    <property type="expression patterns" value="Expressed in longissimus lumborum muscle and 44 other cell types or tissues"/>
</dbReference>
<protein>
    <submittedName>
        <fullName evidence="9">PDZ and LIM domain 7</fullName>
    </submittedName>
</protein>
<dbReference type="InterPro" id="IPR001478">
    <property type="entry name" value="PDZ"/>
</dbReference>
<dbReference type="Gene3D" id="2.30.42.10">
    <property type="match status" value="1"/>
</dbReference>
<reference evidence="9" key="2">
    <citation type="journal article" date="2020" name="Gigascience">
        <title>An improved pig reference genome sequence to enable pig genetics and genomics research.</title>
        <authorList>
            <person name="Warr A."/>
            <person name="Affara N."/>
            <person name="Aken B."/>
            <person name="Beiki H."/>
            <person name="Bickhart D.M."/>
            <person name="Billis K."/>
            <person name="Chow W."/>
            <person name="Eory L."/>
            <person name="Finlayson H.A."/>
            <person name="Flicek P."/>
            <person name="Giron C.G."/>
            <person name="Griffin D.K."/>
            <person name="Hall R."/>
            <person name="Hannum G."/>
            <person name="Hourlier T."/>
            <person name="Howe K."/>
            <person name="Hume D.A."/>
            <person name="Izuogu O."/>
            <person name="Kim K."/>
            <person name="Koren S."/>
            <person name="Liu H."/>
            <person name="Manchanda N."/>
            <person name="Martin F.J."/>
            <person name="Nonneman D.J."/>
            <person name="O'Connor R.E."/>
            <person name="Phillippy A.M."/>
            <person name="Rohrer G.A."/>
            <person name="Rosen B.D."/>
            <person name="Rund L.A."/>
            <person name="Sargent C.A."/>
            <person name="Schook L.B."/>
            <person name="Schroeder S.G."/>
            <person name="Schwartz A.S."/>
            <person name="Skinner B.M."/>
            <person name="Talbot R."/>
            <person name="Tseng E."/>
            <person name="Tuggle C.K."/>
            <person name="Watson M."/>
            <person name="Smith T.P.L."/>
            <person name="Archibald A.L."/>
        </authorList>
    </citation>
    <scope>NUCLEOTIDE SEQUENCE [LARGE SCALE GENOMIC DNA]</scope>
    <source>
        <strain evidence="9">Duroc</strain>
    </source>
</reference>
<feature type="domain" description="PDZ" evidence="8">
    <location>
        <begin position="151"/>
        <end position="227"/>
    </location>
</feature>
<dbReference type="PROSITE" id="PS50106">
    <property type="entry name" value="PDZ"/>
    <property type="match status" value="1"/>
</dbReference>
<evidence type="ECO:0000256" key="3">
    <source>
        <dbReference type="ARBA" id="ARBA00022737"/>
    </source>
</evidence>
<dbReference type="AlphaFoldDB" id="A0A287B9H3"/>
<keyword evidence="4" id="KW-0440">LIM domain</keyword>
<dbReference type="FunFam" id="2.30.42.10:FF:000019">
    <property type="entry name" value="LIM domain binding 3 isoform 1"/>
    <property type="match status" value="1"/>
</dbReference>